<evidence type="ECO:0000313" key="2">
    <source>
        <dbReference type="EMBL" id="KAF2071080.1"/>
    </source>
</evidence>
<dbReference type="AlphaFoldDB" id="A0A8J4PNB2"/>
<feature type="compositionally biased region" description="Gly residues" evidence="1">
    <location>
        <begin position="42"/>
        <end position="56"/>
    </location>
</feature>
<dbReference type="EMBL" id="AJWJ01000415">
    <property type="protein sequence ID" value="KAF2071080.1"/>
    <property type="molecule type" value="Genomic_DNA"/>
</dbReference>
<gene>
    <name evidence="2" type="ORF">CYY_007601</name>
</gene>
<feature type="compositionally biased region" description="Low complexity" evidence="1">
    <location>
        <begin position="57"/>
        <end position="70"/>
    </location>
</feature>
<dbReference type="Proteomes" id="UP000695562">
    <property type="component" value="Unassembled WGS sequence"/>
</dbReference>
<keyword evidence="3" id="KW-1185">Reference proteome</keyword>
<name>A0A8J4PNB2_9MYCE</name>
<comment type="caution">
    <text evidence="2">The sequence shown here is derived from an EMBL/GenBank/DDBJ whole genome shotgun (WGS) entry which is preliminary data.</text>
</comment>
<organism evidence="2 3">
    <name type="scientific">Polysphondylium violaceum</name>
    <dbReference type="NCBI Taxonomy" id="133409"/>
    <lineage>
        <taxon>Eukaryota</taxon>
        <taxon>Amoebozoa</taxon>
        <taxon>Evosea</taxon>
        <taxon>Eumycetozoa</taxon>
        <taxon>Dictyostelia</taxon>
        <taxon>Dictyosteliales</taxon>
        <taxon>Dictyosteliaceae</taxon>
        <taxon>Polysphondylium</taxon>
    </lineage>
</organism>
<evidence type="ECO:0000313" key="3">
    <source>
        <dbReference type="Proteomes" id="UP000695562"/>
    </source>
</evidence>
<accession>A0A8J4PNB2</accession>
<proteinExistence type="predicted"/>
<evidence type="ECO:0000256" key="1">
    <source>
        <dbReference type="SAM" id="MobiDB-lite"/>
    </source>
</evidence>
<sequence>MTLLNHLSAIANPSKAISSSSVSMNGGNSFTSAMSDDMLANGKGGKGGRGPKGGKGNVVVDIDNNVNVSI</sequence>
<feature type="region of interest" description="Disordered" evidence="1">
    <location>
        <begin position="35"/>
        <end position="70"/>
    </location>
</feature>
<reference evidence="2" key="1">
    <citation type="submission" date="2020-01" db="EMBL/GenBank/DDBJ databases">
        <title>Development of genomics and gene disruption for Polysphondylium violaceum indicates a role for the polyketide synthase stlB in stalk morphogenesis.</title>
        <authorList>
            <person name="Narita B."/>
            <person name="Kawabe Y."/>
            <person name="Kin K."/>
            <person name="Saito T."/>
            <person name="Gibbs R."/>
            <person name="Kuspa A."/>
            <person name="Muzny D."/>
            <person name="Queller D."/>
            <person name="Richards S."/>
            <person name="Strassman J."/>
            <person name="Sucgang R."/>
            <person name="Worley K."/>
            <person name="Schaap P."/>
        </authorList>
    </citation>
    <scope>NUCLEOTIDE SEQUENCE</scope>
    <source>
        <strain evidence="2">QSvi11</strain>
    </source>
</reference>
<protein>
    <submittedName>
        <fullName evidence="2">Uncharacterized protein</fullName>
    </submittedName>
</protein>